<keyword evidence="5" id="KW-1185">Reference proteome</keyword>
<accession>A0A1B9DR47</accession>
<proteinExistence type="predicted"/>
<name>A0A1B9DR47_9FLAO</name>
<dbReference type="EMBL" id="FNEO01000001">
    <property type="protein sequence ID" value="SDI99781.1"/>
    <property type="molecule type" value="Genomic_DNA"/>
</dbReference>
<dbReference type="OrthoDB" id="1366541at2"/>
<reference evidence="4" key="1">
    <citation type="submission" date="2016-03" db="EMBL/GenBank/DDBJ databases">
        <title>Draft genome sequence of Paenibacillus glacialis DSM 22343.</title>
        <authorList>
            <person name="Shin S.-K."/>
            <person name="Yi H."/>
        </authorList>
    </citation>
    <scope>NUCLEOTIDE SEQUENCE [LARGE SCALE GENOMIC DNA]</scope>
    <source>
        <strain evidence="4">NBRC 105008</strain>
    </source>
</reference>
<reference evidence="2" key="2">
    <citation type="submission" date="2016-03" db="EMBL/GenBank/DDBJ databases">
        <authorList>
            <person name="Ploux O."/>
        </authorList>
    </citation>
    <scope>NUCLEOTIDE SEQUENCE</scope>
    <source>
        <strain evidence="2">NBRC 105008</strain>
    </source>
</reference>
<evidence type="ECO:0000313" key="5">
    <source>
        <dbReference type="Proteomes" id="UP000182367"/>
    </source>
</evidence>
<reference evidence="3 5" key="3">
    <citation type="submission" date="2016-10" db="EMBL/GenBank/DDBJ databases">
        <authorList>
            <person name="Varghese N."/>
            <person name="Submissions S."/>
        </authorList>
    </citation>
    <scope>NUCLEOTIDE SEQUENCE [LARGE SCALE GENOMIC DNA]</scope>
    <source>
        <strain evidence="3 5">Gm-149</strain>
    </source>
</reference>
<evidence type="ECO:0000313" key="6">
    <source>
        <dbReference type="Proteomes" id="UP000321579"/>
    </source>
</evidence>
<evidence type="ECO:0000313" key="1">
    <source>
        <dbReference type="EMBL" id="GEL09628.1"/>
    </source>
</evidence>
<organism evidence="2 4">
    <name type="scientific">Flavobacterium glycines</name>
    <dbReference type="NCBI Taxonomy" id="551990"/>
    <lineage>
        <taxon>Bacteria</taxon>
        <taxon>Pseudomonadati</taxon>
        <taxon>Bacteroidota</taxon>
        <taxon>Flavobacteriia</taxon>
        <taxon>Flavobacteriales</taxon>
        <taxon>Flavobacteriaceae</taxon>
        <taxon>Flavobacterium</taxon>
    </lineage>
</organism>
<evidence type="ECO:0000313" key="2">
    <source>
        <dbReference type="EMBL" id="OCB72176.1"/>
    </source>
</evidence>
<comment type="caution">
    <text evidence="2">The sequence shown here is derived from an EMBL/GenBank/DDBJ whole genome shotgun (WGS) entry which is preliminary data.</text>
</comment>
<evidence type="ECO:0000313" key="3">
    <source>
        <dbReference type="EMBL" id="SDI99781.1"/>
    </source>
</evidence>
<gene>
    <name evidence="2" type="ORF">FBGL_05765</name>
    <name evidence="1" type="ORF">FGL01_03670</name>
    <name evidence="3" type="ORF">SAMN05192550_1367</name>
</gene>
<dbReference type="Proteomes" id="UP000093226">
    <property type="component" value="Unassembled WGS sequence"/>
</dbReference>
<reference evidence="1 6" key="4">
    <citation type="submission" date="2019-07" db="EMBL/GenBank/DDBJ databases">
        <title>Whole genome shotgun sequence of Flavobacterium glycines NBRC 105008.</title>
        <authorList>
            <person name="Hosoyama A."/>
            <person name="Uohara A."/>
            <person name="Ohji S."/>
            <person name="Ichikawa N."/>
        </authorList>
    </citation>
    <scope>NUCLEOTIDE SEQUENCE [LARGE SCALE GENOMIC DNA]</scope>
    <source>
        <strain evidence="1 6">NBRC 105008</strain>
    </source>
</reference>
<sequence length="83" mass="10217">MKNKISITIFTFFLVLFLRFFCGVYIHDEFAEKTFFIKYRPIWKWRFFSPLGQSNLTINELSEQEQIEQKYFNEFVRDQGLSR</sequence>
<dbReference type="AlphaFoldDB" id="A0A1B9DR47"/>
<dbReference type="Proteomes" id="UP000182367">
    <property type="component" value="Unassembled WGS sequence"/>
</dbReference>
<dbReference type="Proteomes" id="UP000321579">
    <property type="component" value="Unassembled WGS sequence"/>
</dbReference>
<dbReference type="STRING" id="551990.SAMN05192550_1367"/>
<evidence type="ECO:0000313" key="4">
    <source>
        <dbReference type="Proteomes" id="UP000093226"/>
    </source>
</evidence>
<dbReference type="RefSeq" id="WP_066326602.1">
    <property type="nucleotide sequence ID" value="NZ_BJVF01000001.1"/>
</dbReference>
<dbReference type="EMBL" id="LVEO01000013">
    <property type="protein sequence ID" value="OCB72176.1"/>
    <property type="molecule type" value="Genomic_DNA"/>
</dbReference>
<protein>
    <submittedName>
        <fullName evidence="2">Uncharacterized protein</fullName>
    </submittedName>
</protein>
<dbReference type="EMBL" id="BJVF01000001">
    <property type="protein sequence ID" value="GEL09628.1"/>
    <property type="molecule type" value="Genomic_DNA"/>
</dbReference>